<comment type="caution">
    <text evidence="9">The sequence shown here is derived from an EMBL/GenBank/DDBJ whole genome shotgun (WGS) entry which is preliminary data.</text>
</comment>
<evidence type="ECO:0000256" key="2">
    <source>
        <dbReference type="ARBA" id="ARBA00022727"/>
    </source>
</evidence>
<dbReference type="HAMAP" id="MF_00235">
    <property type="entry name" value="Adenylate_kinase_Adk"/>
    <property type="match status" value="1"/>
</dbReference>
<evidence type="ECO:0000256" key="3">
    <source>
        <dbReference type="ARBA" id="ARBA00022741"/>
    </source>
</evidence>
<accession>A0A1F8CLM9</accession>
<comment type="catalytic activity">
    <reaction evidence="5 7">
        <text>AMP + ATP = 2 ADP</text>
        <dbReference type="Rhea" id="RHEA:12973"/>
        <dbReference type="ChEBI" id="CHEBI:30616"/>
        <dbReference type="ChEBI" id="CHEBI:456215"/>
        <dbReference type="ChEBI" id="CHEBI:456216"/>
        <dbReference type="EC" id="2.7.4.3"/>
    </reaction>
</comment>
<feature type="binding site" evidence="5">
    <location>
        <position position="195"/>
    </location>
    <ligand>
        <name>ATP</name>
        <dbReference type="ChEBI" id="CHEBI:30616"/>
    </ligand>
</feature>
<evidence type="ECO:0000256" key="6">
    <source>
        <dbReference type="RuleBase" id="RU003330"/>
    </source>
</evidence>
<evidence type="ECO:0000259" key="8">
    <source>
        <dbReference type="Pfam" id="PF05191"/>
    </source>
</evidence>
<sequence>MSYTFLGPQGSGKGTQADILAEKIGYVHISSGEILREMAKTSGEIKKMLEEGAIVPDEDTLGYIDEYVQKHGYDFDKVIFDGYPRKVNQYVLLKNFLAQKGKSLEKVVYLSLSDESAVSRLSSRLTCRVCGKVYNTITNPPQELGKCECGGELFQREDDNPIAIGKRLAVYHENTIPVLELARKDGLLLEVDGEQSIEKIASDLETALKISK</sequence>
<dbReference type="InterPro" id="IPR007862">
    <property type="entry name" value="Adenylate_kinase_lid-dom"/>
</dbReference>
<dbReference type="PROSITE" id="PS00113">
    <property type="entry name" value="ADENYLATE_KINASE"/>
    <property type="match status" value="1"/>
</dbReference>
<evidence type="ECO:0000256" key="5">
    <source>
        <dbReference type="HAMAP-Rule" id="MF_00235"/>
    </source>
</evidence>
<dbReference type="EMBL" id="MGHU01000027">
    <property type="protein sequence ID" value="OGM77247.1"/>
    <property type="molecule type" value="Genomic_DNA"/>
</dbReference>
<keyword evidence="5" id="KW-0479">Metal-binding</keyword>
<dbReference type="GO" id="GO:0008270">
    <property type="term" value="F:zinc ion binding"/>
    <property type="evidence" value="ECO:0007669"/>
    <property type="project" value="UniProtKB-UniRule"/>
</dbReference>
<keyword evidence="5" id="KW-0963">Cytoplasm</keyword>
<comment type="subcellular location">
    <subcellularLocation>
        <location evidence="5 7">Cytoplasm</location>
    </subcellularLocation>
</comment>
<dbReference type="SUPFAM" id="SSF57774">
    <property type="entry name" value="Microbial and mitochondrial ADK, insert 'zinc finger' domain"/>
    <property type="match status" value="1"/>
</dbReference>
<dbReference type="InterPro" id="IPR036193">
    <property type="entry name" value="ADK_active_lid_dom_sf"/>
</dbReference>
<feature type="binding site" evidence="5">
    <location>
        <begin position="82"/>
        <end position="85"/>
    </location>
    <ligand>
        <name>AMP</name>
        <dbReference type="ChEBI" id="CHEBI:456215"/>
    </ligand>
</feature>
<comment type="function">
    <text evidence="5">Catalyzes the reversible transfer of the terminal phosphate group between ATP and AMP. Plays an important role in cellular energy homeostasis and in adenine nucleotide metabolism.</text>
</comment>
<comment type="domain">
    <text evidence="5">Consists of three domains, a large central CORE domain and two small peripheral domains, NMPbind and LID, which undergo movements during catalysis. The LID domain closes over the site of phosphoryl transfer upon ATP binding. Assembling and dissambling the active center during each catalytic cycle provides an effective means to prevent ATP hydrolysis. Some bacteria have evolved a zinc-coordinating structure that stabilizes the LID domain.</text>
</comment>
<comment type="subunit">
    <text evidence="5 7">Monomer.</text>
</comment>
<reference evidence="9 10" key="1">
    <citation type="journal article" date="2016" name="Nat. Commun.">
        <title>Thousands of microbial genomes shed light on interconnected biogeochemical processes in an aquifer system.</title>
        <authorList>
            <person name="Anantharaman K."/>
            <person name="Brown C.T."/>
            <person name="Hug L.A."/>
            <person name="Sharon I."/>
            <person name="Castelle C.J."/>
            <person name="Probst A.J."/>
            <person name="Thomas B.C."/>
            <person name="Singh A."/>
            <person name="Wilkins M.J."/>
            <person name="Karaoz U."/>
            <person name="Brodie E.L."/>
            <person name="Williams K.H."/>
            <person name="Hubbard S.S."/>
            <person name="Banfield J.F."/>
        </authorList>
    </citation>
    <scope>NUCLEOTIDE SEQUENCE [LARGE SCALE GENOMIC DNA]</scope>
</reference>
<name>A0A1F8CLM9_9BACT</name>
<proteinExistence type="inferred from homology"/>
<dbReference type="InterPro" id="IPR033690">
    <property type="entry name" value="Adenylat_kinase_CS"/>
</dbReference>
<dbReference type="SUPFAM" id="SSF52540">
    <property type="entry name" value="P-loop containing nucleoside triphosphate hydrolases"/>
    <property type="match status" value="1"/>
</dbReference>
<feature type="binding site" evidence="5">
    <location>
        <position position="36"/>
    </location>
    <ligand>
        <name>AMP</name>
        <dbReference type="ChEBI" id="CHEBI:456215"/>
    </ligand>
</feature>
<dbReference type="GO" id="GO:0044209">
    <property type="term" value="P:AMP salvage"/>
    <property type="evidence" value="ECO:0007669"/>
    <property type="project" value="UniProtKB-UniRule"/>
</dbReference>
<dbReference type="Pfam" id="PF05191">
    <property type="entry name" value="ADK_lid"/>
    <property type="match status" value="1"/>
</dbReference>
<dbReference type="GO" id="GO:0004017">
    <property type="term" value="F:AMP kinase activity"/>
    <property type="evidence" value="ECO:0007669"/>
    <property type="project" value="UniProtKB-UniRule"/>
</dbReference>
<comment type="caution">
    <text evidence="5">Lacks conserved residue(s) required for the propagation of feature annotation.</text>
</comment>
<dbReference type="AlphaFoldDB" id="A0A1F8CLM9"/>
<dbReference type="Proteomes" id="UP000179241">
    <property type="component" value="Unassembled WGS sequence"/>
</dbReference>
<feature type="binding site" evidence="5">
    <location>
        <position position="127"/>
    </location>
    <ligand>
        <name>Zn(2+)</name>
        <dbReference type="ChEBI" id="CHEBI:29105"/>
        <note>structural</note>
    </ligand>
</feature>
<evidence type="ECO:0000256" key="1">
    <source>
        <dbReference type="ARBA" id="ARBA00022679"/>
    </source>
</evidence>
<dbReference type="CDD" id="cd01428">
    <property type="entry name" value="ADK"/>
    <property type="match status" value="1"/>
</dbReference>
<keyword evidence="2 5" id="KW-0545">Nucleotide biosynthesis</keyword>
<dbReference type="InterPro" id="IPR000850">
    <property type="entry name" value="Adenylat/UMP-CMP_kin"/>
</dbReference>
<keyword evidence="4 5" id="KW-0418">Kinase</keyword>
<dbReference type="NCBIfam" id="TIGR01351">
    <property type="entry name" value="adk"/>
    <property type="match status" value="1"/>
</dbReference>
<evidence type="ECO:0000313" key="9">
    <source>
        <dbReference type="EMBL" id="OGM77247.1"/>
    </source>
</evidence>
<comment type="pathway">
    <text evidence="5">Purine metabolism; AMP biosynthesis via salvage pathway; AMP from ADP: step 1/1.</text>
</comment>
<dbReference type="PANTHER" id="PTHR23359">
    <property type="entry name" value="NUCLEOTIDE KINASE"/>
    <property type="match status" value="1"/>
</dbReference>
<dbReference type="InterPro" id="IPR027417">
    <property type="entry name" value="P-loop_NTPase"/>
</dbReference>
<feature type="binding site" evidence="5">
    <location>
        <position position="130"/>
    </location>
    <ligand>
        <name>Zn(2+)</name>
        <dbReference type="ChEBI" id="CHEBI:29105"/>
        <note>structural</note>
    </ligand>
</feature>
<feature type="binding site" evidence="5">
    <location>
        <position position="156"/>
    </location>
    <ligand>
        <name>AMP</name>
        <dbReference type="ChEBI" id="CHEBI:456215"/>
    </ligand>
</feature>
<evidence type="ECO:0000256" key="7">
    <source>
        <dbReference type="RuleBase" id="RU003331"/>
    </source>
</evidence>
<comment type="similarity">
    <text evidence="5 6">Belongs to the adenylate kinase family.</text>
</comment>
<evidence type="ECO:0000313" key="10">
    <source>
        <dbReference type="Proteomes" id="UP000179241"/>
    </source>
</evidence>
<feature type="binding site" evidence="5">
    <location>
        <position position="124"/>
    </location>
    <ligand>
        <name>ATP</name>
        <dbReference type="ChEBI" id="CHEBI:30616"/>
    </ligand>
</feature>
<evidence type="ECO:0000256" key="4">
    <source>
        <dbReference type="ARBA" id="ARBA00022777"/>
    </source>
</evidence>
<keyword evidence="5 7" id="KW-0067">ATP-binding</keyword>
<dbReference type="PRINTS" id="PR00094">
    <property type="entry name" value="ADENYLTKNASE"/>
</dbReference>
<feature type="binding site" evidence="5">
    <location>
        <begin position="133"/>
        <end position="134"/>
    </location>
    <ligand>
        <name>ATP</name>
        <dbReference type="ChEBI" id="CHEBI:30616"/>
    </ligand>
</feature>
<dbReference type="Pfam" id="PF00406">
    <property type="entry name" value="ADK"/>
    <property type="match status" value="1"/>
</dbReference>
<feature type="binding site" evidence="5">
    <location>
        <position position="31"/>
    </location>
    <ligand>
        <name>AMP</name>
        <dbReference type="ChEBI" id="CHEBI:456215"/>
    </ligand>
</feature>
<keyword evidence="3 5" id="KW-0547">Nucleotide-binding</keyword>
<feature type="binding site" evidence="5">
    <location>
        <position position="147"/>
    </location>
    <ligand>
        <name>Zn(2+)</name>
        <dbReference type="ChEBI" id="CHEBI:29105"/>
        <note>structural</note>
    </ligand>
</feature>
<feature type="binding site" evidence="5">
    <location>
        <position position="167"/>
    </location>
    <ligand>
        <name>AMP</name>
        <dbReference type="ChEBI" id="CHEBI:456215"/>
    </ligand>
</feature>
<dbReference type="UniPathway" id="UPA00588">
    <property type="reaction ID" value="UER00649"/>
</dbReference>
<dbReference type="EC" id="2.7.4.3" evidence="5 7"/>
<feature type="domain" description="Adenylate kinase active site lid" evidence="8">
    <location>
        <begin position="124"/>
        <end position="158"/>
    </location>
</feature>
<dbReference type="Gene3D" id="3.40.50.300">
    <property type="entry name" value="P-loop containing nucleotide triphosphate hydrolases"/>
    <property type="match status" value="1"/>
</dbReference>
<dbReference type="GO" id="GO:0005737">
    <property type="term" value="C:cytoplasm"/>
    <property type="evidence" value="ECO:0007669"/>
    <property type="project" value="UniProtKB-SubCell"/>
</dbReference>
<dbReference type="GO" id="GO:0005524">
    <property type="term" value="F:ATP binding"/>
    <property type="evidence" value="ECO:0007669"/>
    <property type="project" value="UniProtKB-UniRule"/>
</dbReference>
<keyword evidence="5" id="KW-0862">Zinc</keyword>
<gene>
    <name evidence="5" type="primary">adk</name>
    <name evidence="9" type="ORF">A2188_02640</name>
</gene>
<protein>
    <recommendedName>
        <fullName evidence="5 7">Adenylate kinase</fullName>
        <shortName evidence="5">AK</shortName>
        <ecNumber evidence="5 7">2.7.4.3</ecNumber>
    </recommendedName>
    <alternativeName>
        <fullName evidence="5">ATP-AMP transphosphorylase</fullName>
    </alternativeName>
    <alternativeName>
        <fullName evidence="5">ATP:AMP phosphotransferase</fullName>
    </alternativeName>
    <alternativeName>
        <fullName evidence="5">Adenylate monophosphate kinase</fullName>
    </alternativeName>
</protein>
<feature type="binding site" evidence="5">
    <location>
        <position position="89"/>
    </location>
    <ligand>
        <name>AMP</name>
        <dbReference type="ChEBI" id="CHEBI:456215"/>
    </ligand>
</feature>
<feature type="binding site" evidence="5">
    <location>
        <begin position="10"/>
        <end position="15"/>
    </location>
    <ligand>
        <name>ATP</name>
        <dbReference type="ChEBI" id="CHEBI:30616"/>
    </ligand>
</feature>
<organism evidence="9 10">
    <name type="scientific">Candidatus Woesebacteria bacterium RIFOXYA1_FULL_43_9</name>
    <dbReference type="NCBI Taxonomy" id="1802534"/>
    <lineage>
        <taxon>Bacteria</taxon>
        <taxon>Candidatus Woeseibacteriota</taxon>
    </lineage>
</organism>
<keyword evidence="1 5" id="KW-0808">Transferase</keyword>
<dbReference type="InterPro" id="IPR006259">
    <property type="entry name" value="Adenyl_kin_sub"/>
</dbReference>